<evidence type="ECO:0000313" key="1">
    <source>
        <dbReference type="Proteomes" id="UP000095283"/>
    </source>
</evidence>
<sequence>MLGFSIFFQNFHFISIIYQMQFNHRNIFPRFL</sequence>
<dbReference type="AlphaFoldDB" id="A0A1I7WSL5"/>
<protein>
    <submittedName>
        <fullName evidence="2">Uncharacterized protein</fullName>
    </submittedName>
</protein>
<dbReference type="Proteomes" id="UP000095283">
    <property type="component" value="Unplaced"/>
</dbReference>
<evidence type="ECO:0000313" key="2">
    <source>
        <dbReference type="WBParaSite" id="Hba_08179"/>
    </source>
</evidence>
<name>A0A1I7WSL5_HETBA</name>
<keyword evidence="1" id="KW-1185">Reference proteome</keyword>
<proteinExistence type="predicted"/>
<reference evidence="2" key="1">
    <citation type="submission" date="2016-11" db="UniProtKB">
        <authorList>
            <consortium name="WormBaseParasite"/>
        </authorList>
    </citation>
    <scope>IDENTIFICATION</scope>
</reference>
<accession>A0A1I7WSL5</accession>
<dbReference type="WBParaSite" id="Hba_08179">
    <property type="protein sequence ID" value="Hba_08179"/>
    <property type="gene ID" value="Hba_08179"/>
</dbReference>
<organism evidence="1 2">
    <name type="scientific">Heterorhabditis bacteriophora</name>
    <name type="common">Entomopathogenic nematode worm</name>
    <dbReference type="NCBI Taxonomy" id="37862"/>
    <lineage>
        <taxon>Eukaryota</taxon>
        <taxon>Metazoa</taxon>
        <taxon>Ecdysozoa</taxon>
        <taxon>Nematoda</taxon>
        <taxon>Chromadorea</taxon>
        <taxon>Rhabditida</taxon>
        <taxon>Rhabditina</taxon>
        <taxon>Rhabditomorpha</taxon>
        <taxon>Strongyloidea</taxon>
        <taxon>Heterorhabditidae</taxon>
        <taxon>Heterorhabditis</taxon>
    </lineage>
</organism>